<protein>
    <recommendedName>
        <fullName evidence="4">Fibronectin type-III domain-containing protein</fullName>
    </recommendedName>
</protein>
<dbReference type="KEGG" id="lamb:KBB96_10385"/>
<dbReference type="SUPFAM" id="SSF63829">
    <property type="entry name" value="Calcium-dependent phosphotriesterase"/>
    <property type="match status" value="2"/>
</dbReference>
<organism evidence="2 3">
    <name type="scientific">Luteolibacter ambystomatis</name>
    <dbReference type="NCBI Taxonomy" id="2824561"/>
    <lineage>
        <taxon>Bacteria</taxon>
        <taxon>Pseudomonadati</taxon>
        <taxon>Verrucomicrobiota</taxon>
        <taxon>Verrucomicrobiia</taxon>
        <taxon>Verrucomicrobiales</taxon>
        <taxon>Verrucomicrobiaceae</taxon>
        <taxon>Luteolibacter</taxon>
    </lineage>
</organism>
<feature type="signal peptide" evidence="1">
    <location>
        <begin position="1"/>
        <end position="22"/>
    </location>
</feature>
<evidence type="ECO:0000256" key="1">
    <source>
        <dbReference type="SAM" id="SignalP"/>
    </source>
</evidence>
<reference evidence="2" key="1">
    <citation type="submission" date="2021-04" db="EMBL/GenBank/DDBJ databases">
        <title>Luteolibacter sp. 32A isolated from the skin of an Anderson's salamander (Ambystoma andersonii).</title>
        <authorList>
            <person name="Spergser J."/>
            <person name="Busse H.-J."/>
        </authorList>
    </citation>
    <scope>NUCLEOTIDE SEQUENCE</scope>
    <source>
        <strain evidence="2">32A</strain>
    </source>
</reference>
<feature type="chain" id="PRO_5037103215" description="Fibronectin type-III domain-containing protein" evidence="1">
    <location>
        <begin position="23"/>
        <end position="815"/>
    </location>
</feature>
<dbReference type="AlphaFoldDB" id="A0A975G4P6"/>
<sequence>MSRSVIFRSGLLLLATSFALHAAPVFEPLQGFVGPPDGVGDLTCGSDGNFYGVSRFGGAFYQGALIRMTPAGQATLVSHFEGEIGAPAGPLTPAPDGRFYGMTVDGSVFHMTLEGTLTKIASLPSTVVWTSNAMVLATDGNLYGVTHYPGDGHNYGSIFRVTPSGMVQILQVFSEITGYASNAALVQGVDGLLHGTTSRGGSGGCGTIFTLSLDGVFQVTHHLSSDEGSDSTTELVPTPDGSLYGALASDPQAHGGKLFRITPAGDFITVHVFDGTTSVYPGKSMVRTADGSLFGTTAYGGAFGSGMVFRLSAGGKFTILHSFDPDRDIGTEPFSGLVQGLDGNFYGTTSNGLGYGGAFRVTSAGKFSFIGAFGSSGMARPVGPLVQDRNGNFYGCATAGGTRGGGTFFRINGDHEISSLYDFDGLISGSSPLVVGRDGNFYGANTFGATRGSFFRLTPEGRFSLLTEFGNLSPTIAGPRAPVLGSDGNFYSCADINRSGSFNPCIIRLTPRGRVDVLADFDPGQGDYPRGALVQGADGGFRGVSSFYNFPSSGVVFSFSPGGGVTTLAPSDELYDGNYDVGLTAAPGGEFYGVGPHGIKKLTADNQVKTVAVVPNANSKLLLAADGNFYGTTSGGHGSVFRMTPAGQVTTIHTFSFLDGSEPAGGLMQAADGHLYGTTQFGGTTSDGRLAGGGEFFRIRLGATFVTEAASAVTWIQAVLSSSVDPGGLATAVYFQYGTDPTLKSSSAVRVGTVPVGAIAMVSTPVTGLLPNRTYYYRVVTQNAENPVPQAGAIRSFTTARLPTLRELLGLGGPR</sequence>
<dbReference type="NCBIfam" id="TIGR03803">
    <property type="entry name" value="Gloeo_Verruco"/>
    <property type="match status" value="11"/>
</dbReference>
<proteinExistence type="predicted"/>
<dbReference type="SUPFAM" id="SSF101898">
    <property type="entry name" value="NHL repeat"/>
    <property type="match status" value="1"/>
</dbReference>
<evidence type="ECO:0008006" key="4">
    <source>
        <dbReference type="Google" id="ProtNLM"/>
    </source>
</evidence>
<keyword evidence="3" id="KW-1185">Reference proteome</keyword>
<dbReference type="RefSeq" id="WP_211629304.1">
    <property type="nucleotide sequence ID" value="NZ_CP073100.1"/>
</dbReference>
<evidence type="ECO:0000313" key="3">
    <source>
        <dbReference type="Proteomes" id="UP000676169"/>
    </source>
</evidence>
<gene>
    <name evidence="2" type="ORF">KBB96_10385</name>
</gene>
<name>A0A975G4P6_9BACT</name>
<accession>A0A975G4P6</accession>
<keyword evidence="1" id="KW-0732">Signal</keyword>
<dbReference type="InterPro" id="IPR022519">
    <property type="entry name" value="Gloeo/Verruco_rpt"/>
</dbReference>
<evidence type="ECO:0000313" key="2">
    <source>
        <dbReference type="EMBL" id="QUE49279.1"/>
    </source>
</evidence>
<dbReference type="Proteomes" id="UP000676169">
    <property type="component" value="Chromosome"/>
</dbReference>
<dbReference type="EMBL" id="CP073100">
    <property type="protein sequence ID" value="QUE49279.1"/>
    <property type="molecule type" value="Genomic_DNA"/>
</dbReference>